<dbReference type="Gene3D" id="4.10.60.10">
    <property type="entry name" value="Zinc finger, CCHC-type"/>
    <property type="match status" value="1"/>
</dbReference>
<dbReference type="Pfam" id="PF00098">
    <property type="entry name" value="zf-CCHC"/>
    <property type="match status" value="1"/>
</dbReference>
<dbReference type="EMBL" id="JAIWYP010000005">
    <property type="protein sequence ID" value="KAH3828198.1"/>
    <property type="molecule type" value="Genomic_DNA"/>
</dbReference>
<evidence type="ECO:0000259" key="3">
    <source>
        <dbReference type="PROSITE" id="PS50158"/>
    </source>
</evidence>
<dbReference type="PANTHER" id="PTHR19963:SF30">
    <property type="entry name" value="ENDONUCLEASE_EXONUCLEASE_PHOSPHATASE DOMAIN-CONTAINING PROTEIN"/>
    <property type="match status" value="1"/>
</dbReference>
<dbReference type="InterPro" id="IPR001878">
    <property type="entry name" value="Znf_CCHC"/>
</dbReference>
<dbReference type="GO" id="GO:0003676">
    <property type="term" value="F:nucleic acid binding"/>
    <property type="evidence" value="ECO:0007669"/>
    <property type="project" value="InterPro"/>
</dbReference>
<feature type="domain" description="CCHC-type" evidence="3">
    <location>
        <begin position="566"/>
        <end position="581"/>
    </location>
</feature>
<keyword evidence="1" id="KW-0479">Metal-binding</keyword>
<feature type="region of interest" description="Disordered" evidence="2">
    <location>
        <begin position="585"/>
        <end position="616"/>
    </location>
</feature>
<accession>A0A9D4K1L1</accession>
<keyword evidence="5" id="KW-1185">Reference proteome</keyword>
<feature type="compositionally biased region" description="Basic and acidic residues" evidence="2">
    <location>
        <begin position="585"/>
        <end position="601"/>
    </location>
</feature>
<name>A0A9D4K1L1_DREPO</name>
<sequence length="616" mass="69569">MATLQQVDSEGVISFKSPCKRDQSLETVDAVSDHSSRVSSTGSRSHSSSAQMLAKIEGMSRDIEQLTRVVGLYQNRLASTETSVSTGDRHVLPDINDNALARQAFESSVGDTAQGHDRSILDQPCRPAGRLIKGQGWTSHALNPASGDRSRHVEFNNGMHNRPNYSCYGREPGMHADVCNTGYNPWEEQNGSRDEASSGPAPMDDNLTYKTNAAEHRRRVLTSETQWEGAWRQTQGAPPMIGRVEVRNPIRELTADEVSGARGDQYFARGCISVEDNHVHTTQLPAAVQSENMHSISASRVMHSATRGLSQMKIPPFTGKENWAVWSAKFDVIASRYRWTDDERLDNLLPRIEGQASEFVFTQLPKRVLTSYRDLVYELTARYRVIETPQAFAAKLSKRNQRQGETAEEYAAELQRLYDKAHPDRARGIRNEDLVRKFLDGLLDSDVRFEVEYHKEPKDLEEAVFQVVNLIQVKNGCKQDRPYKSHVRRTVDDGTYEQTEQVNRVPESKPIKRIDAPNRRLNASGSEQPKDDQHDVLNQILARLKKLEDRDATGPFRKGVRLNVECYKCHNKGHYARECPSRNAIEEKQRCPTKGKDEVKHLNGQGPSRAPDERSI</sequence>
<keyword evidence="1" id="KW-0862">Zinc</keyword>
<dbReference type="Pfam" id="PF03732">
    <property type="entry name" value="Retrotrans_gag"/>
    <property type="match status" value="1"/>
</dbReference>
<reference evidence="4" key="1">
    <citation type="journal article" date="2019" name="bioRxiv">
        <title>The Genome of the Zebra Mussel, Dreissena polymorpha: A Resource for Invasive Species Research.</title>
        <authorList>
            <person name="McCartney M.A."/>
            <person name="Auch B."/>
            <person name="Kono T."/>
            <person name="Mallez S."/>
            <person name="Zhang Y."/>
            <person name="Obille A."/>
            <person name="Becker A."/>
            <person name="Abrahante J.E."/>
            <person name="Garbe J."/>
            <person name="Badalamenti J.P."/>
            <person name="Herman A."/>
            <person name="Mangelson H."/>
            <person name="Liachko I."/>
            <person name="Sullivan S."/>
            <person name="Sone E.D."/>
            <person name="Koren S."/>
            <person name="Silverstein K.A.T."/>
            <person name="Beckman K.B."/>
            <person name="Gohl D.M."/>
        </authorList>
    </citation>
    <scope>NUCLEOTIDE SEQUENCE</scope>
    <source>
        <strain evidence="4">Duluth1</strain>
        <tissue evidence="4">Whole animal</tissue>
    </source>
</reference>
<dbReference type="SUPFAM" id="SSF57756">
    <property type="entry name" value="Retrovirus zinc finger-like domains"/>
    <property type="match status" value="1"/>
</dbReference>
<dbReference type="PROSITE" id="PS50158">
    <property type="entry name" value="ZF_CCHC"/>
    <property type="match status" value="1"/>
</dbReference>
<evidence type="ECO:0000256" key="2">
    <source>
        <dbReference type="SAM" id="MobiDB-lite"/>
    </source>
</evidence>
<keyword evidence="1" id="KW-0863">Zinc-finger</keyword>
<dbReference type="PANTHER" id="PTHR19963">
    <property type="entry name" value="CCHC-TYPE DOMAIN-CONTAINING PROTEIN"/>
    <property type="match status" value="1"/>
</dbReference>
<dbReference type="GO" id="GO:0008270">
    <property type="term" value="F:zinc ion binding"/>
    <property type="evidence" value="ECO:0007669"/>
    <property type="project" value="UniProtKB-KW"/>
</dbReference>
<protein>
    <recommendedName>
        <fullName evidence="3">CCHC-type domain-containing protein</fullName>
    </recommendedName>
</protein>
<dbReference type="SMART" id="SM00343">
    <property type="entry name" value="ZnF_C2HC"/>
    <property type="match status" value="1"/>
</dbReference>
<feature type="compositionally biased region" description="Basic and acidic residues" evidence="2">
    <location>
        <begin position="506"/>
        <end position="518"/>
    </location>
</feature>
<feature type="region of interest" description="Disordered" evidence="2">
    <location>
        <begin position="492"/>
        <end position="533"/>
    </location>
</feature>
<evidence type="ECO:0000256" key="1">
    <source>
        <dbReference type="PROSITE-ProRule" id="PRU00047"/>
    </source>
</evidence>
<proteinExistence type="predicted"/>
<dbReference type="Proteomes" id="UP000828390">
    <property type="component" value="Unassembled WGS sequence"/>
</dbReference>
<gene>
    <name evidence="4" type="ORF">DPMN_130150</name>
</gene>
<dbReference type="AlphaFoldDB" id="A0A9D4K1L1"/>
<evidence type="ECO:0000313" key="4">
    <source>
        <dbReference type="EMBL" id="KAH3828198.1"/>
    </source>
</evidence>
<feature type="region of interest" description="Disordered" evidence="2">
    <location>
        <begin position="26"/>
        <end position="50"/>
    </location>
</feature>
<feature type="compositionally biased region" description="Low complexity" evidence="2">
    <location>
        <begin position="37"/>
        <end position="50"/>
    </location>
</feature>
<organism evidence="4 5">
    <name type="scientific">Dreissena polymorpha</name>
    <name type="common">Zebra mussel</name>
    <name type="synonym">Mytilus polymorpha</name>
    <dbReference type="NCBI Taxonomy" id="45954"/>
    <lineage>
        <taxon>Eukaryota</taxon>
        <taxon>Metazoa</taxon>
        <taxon>Spiralia</taxon>
        <taxon>Lophotrochozoa</taxon>
        <taxon>Mollusca</taxon>
        <taxon>Bivalvia</taxon>
        <taxon>Autobranchia</taxon>
        <taxon>Heteroconchia</taxon>
        <taxon>Euheterodonta</taxon>
        <taxon>Imparidentia</taxon>
        <taxon>Neoheterodontei</taxon>
        <taxon>Myida</taxon>
        <taxon>Dreissenoidea</taxon>
        <taxon>Dreissenidae</taxon>
        <taxon>Dreissena</taxon>
    </lineage>
</organism>
<comment type="caution">
    <text evidence="4">The sequence shown here is derived from an EMBL/GenBank/DDBJ whole genome shotgun (WGS) entry which is preliminary data.</text>
</comment>
<reference evidence="4" key="2">
    <citation type="submission" date="2020-11" db="EMBL/GenBank/DDBJ databases">
        <authorList>
            <person name="McCartney M.A."/>
            <person name="Auch B."/>
            <person name="Kono T."/>
            <person name="Mallez S."/>
            <person name="Becker A."/>
            <person name="Gohl D.M."/>
            <person name="Silverstein K.A.T."/>
            <person name="Koren S."/>
            <person name="Bechman K.B."/>
            <person name="Herman A."/>
            <person name="Abrahante J.E."/>
            <person name="Garbe J."/>
        </authorList>
    </citation>
    <scope>NUCLEOTIDE SEQUENCE</scope>
    <source>
        <strain evidence="4">Duluth1</strain>
        <tissue evidence="4">Whole animal</tissue>
    </source>
</reference>
<evidence type="ECO:0000313" key="5">
    <source>
        <dbReference type="Proteomes" id="UP000828390"/>
    </source>
</evidence>
<dbReference type="InterPro" id="IPR036875">
    <property type="entry name" value="Znf_CCHC_sf"/>
</dbReference>
<dbReference type="InterPro" id="IPR005162">
    <property type="entry name" value="Retrotrans_gag_dom"/>
</dbReference>